<evidence type="ECO:0000256" key="1">
    <source>
        <dbReference type="SAM" id="MobiDB-lite"/>
    </source>
</evidence>
<comment type="caution">
    <text evidence="2">The sequence shown here is derived from an EMBL/GenBank/DDBJ whole genome shotgun (WGS) entry which is preliminary data.</text>
</comment>
<keyword evidence="3" id="KW-1185">Reference proteome</keyword>
<dbReference type="EMBL" id="VLNR01000116">
    <property type="protein sequence ID" value="TSE03347.1"/>
    <property type="molecule type" value="Genomic_DNA"/>
</dbReference>
<feature type="compositionally biased region" description="Basic and acidic residues" evidence="1">
    <location>
        <begin position="210"/>
        <end position="225"/>
    </location>
</feature>
<evidence type="ECO:0000313" key="3">
    <source>
        <dbReference type="Proteomes" id="UP000318833"/>
    </source>
</evidence>
<feature type="region of interest" description="Disordered" evidence="1">
    <location>
        <begin position="110"/>
        <end position="139"/>
    </location>
</feature>
<dbReference type="AlphaFoldDB" id="A0A554VAP9"/>
<evidence type="ECO:0000313" key="2">
    <source>
        <dbReference type="EMBL" id="TSE03347.1"/>
    </source>
</evidence>
<reference evidence="2 3" key="1">
    <citation type="submission" date="2019-07" db="EMBL/GenBank/DDBJ databases">
        <title>The draft genome sequence of Aquimarina algiphila M91.</title>
        <authorList>
            <person name="Meng X."/>
        </authorList>
    </citation>
    <scope>NUCLEOTIDE SEQUENCE [LARGE SCALE GENOMIC DNA]</scope>
    <source>
        <strain evidence="2 3">M91</strain>
    </source>
</reference>
<protein>
    <submittedName>
        <fullName evidence="2">Uncharacterized protein</fullName>
    </submittedName>
</protein>
<gene>
    <name evidence="2" type="ORF">FOF46_29540</name>
</gene>
<dbReference type="RefSeq" id="WP_143919038.1">
    <property type="nucleotide sequence ID" value="NZ_CANMXV010000119.1"/>
</dbReference>
<dbReference type="OrthoDB" id="1340773at2"/>
<accession>A0A554VAP9</accession>
<organism evidence="2 3">
    <name type="scientific">Aquimarina algiphila</name>
    <dbReference type="NCBI Taxonomy" id="2047982"/>
    <lineage>
        <taxon>Bacteria</taxon>
        <taxon>Pseudomonadati</taxon>
        <taxon>Bacteroidota</taxon>
        <taxon>Flavobacteriia</taxon>
        <taxon>Flavobacteriales</taxon>
        <taxon>Flavobacteriaceae</taxon>
        <taxon>Aquimarina</taxon>
    </lineage>
</organism>
<name>A0A554VAP9_9FLAO</name>
<dbReference type="Proteomes" id="UP000318833">
    <property type="component" value="Unassembled WGS sequence"/>
</dbReference>
<sequence>MSGFIKLNRKFFKHPFWNEAREYSKAEAWLDLIQQARFEASTEIIKNKVIEVRKGEVPASRRFLEVRWGWGSTKVTNFLKMLTKMQMINQRQTSGQTIISLVKYDDYNGLQTKDKPETRPRTNQRQTRSKPNIRTKEDKELKEKEGETIFYRKFAHLKISHDEFDKLNQKYSKEKIDDVLDSIENYKKNTQYTSLFLTANKWLKKDFEKEKDSAQKEKVAGSERFRSRHKV</sequence>
<feature type="region of interest" description="Disordered" evidence="1">
    <location>
        <begin position="210"/>
        <end position="231"/>
    </location>
</feature>
<proteinExistence type="predicted"/>